<dbReference type="Pfam" id="PF13041">
    <property type="entry name" value="PPR_2"/>
    <property type="match status" value="2"/>
</dbReference>
<accession>A0A5N6L513</accession>
<dbReference type="InterPro" id="IPR002885">
    <property type="entry name" value="PPR_rpt"/>
</dbReference>
<comment type="caution">
    <text evidence="3">The sequence shown here is derived from an EMBL/GenBank/DDBJ whole genome shotgun (WGS) entry which is preliminary data.</text>
</comment>
<reference evidence="3 4" key="1">
    <citation type="submission" date="2019-06" db="EMBL/GenBank/DDBJ databases">
        <title>A chromosomal-level reference genome of Carpinus fangiana (Coryloideae, Betulaceae).</title>
        <authorList>
            <person name="Yang X."/>
            <person name="Wang Z."/>
            <person name="Zhang L."/>
            <person name="Hao G."/>
            <person name="Liu J."/>
            <person name="Yang Y."/>
        </authorList>
    </citation>
    <scope>NUCLEOTIDE SEQUENCE [LARGE SCALE GENOMIC DNA]</scope>
    <source>
        <strain evidence="3">Cfa_2016G</strain>
        <tissue evidence="3">Leaf</tissue>
    </source>
</reference>
<dbReference type="InterPro" id="IPR044175">
    <property type="entry name" value="At5g66631-like"/>
</dbReference>
<dbReference type="PANTHER" id="PTHR47913">
    <property type="entry name" value="OS01G0167750 PROTEIN"/>
    <property type="match status" value="1"/>
</dbReference>
<keyword evidence="4" id="KW-1185">Reference proteome</keyword>
<dbReference type="InterPro" id="IPR011990">
    <property type="entry name" value="TPR-like_helical_dom_sf"/>
</dbReference>
<evidence type="ECO:0000256" key="2">
    <source>
        <dbReference type="PROSITE-ProRule" id="PRU00708"/>
    </source>
</evidence>
<protein>
    <recommendedName>
        <fullName evidence="5">Pentacotripeptide-repeat region of PRORP domain-containing protein</fullName>
    </recommendedName>
</protein>
<feature type="repeat" description="PPR" evidence="2">
    <location>
        <begin position="469"/>
        <end position="503"/>
    </location>
</feature>
<sequence length="600" mass="68986">MPKSSSISSSSLNAISLYFQRSQLISSLKHTLNTNAPLESLASLVNTPLLDSFVVSRALRYAPSADSALLLVKTLKKVPHFSHTQMTVNALAMVLAKFRRFSELQGLIDSIRNFEYFPGVSTKNIDMVEFLWYAASGDVDSVLRLWDKTKGRRFDRRCIKAYNVLMGVHAKAGNDFEAVKVFYKMMEENAVPNSQTYTTMIEHLVSSGKLDSAIEVFRILPRMRIRRSSRMYAALLKGLVDARQFEVVSDLKNEMQIDGVILPLRQCSHEEDEDEDGDEDAELASKIKFEPEILSALDETNVAWTSVLVCKTLKRMASRESVDNIWAFYCWLGNKSGRFTHDAYTTSTMLKILSSRCSDYSLYKDDLVDEMRSEWCKDDLVDELITKIKDDEMSLSYLTLNYIIDRRWTKGAIRIFRHAEEICKPLSKFHLMILYSSLIRKLTHRNQKVSPIGALDMLEEMIFRGVLPDIPTFTGLMYYFSRKRDLRTVAKLFRMVQRSNLKPDAFMFQILIRAYLRCGKVDRAFKVFQDMRDSNLMPDVATKAVLVKYLSKEGKSEEVAIVEAGSEEINHLPPLPLHAYIWNVSSFDLKRVYDIYYNSF</sequence>
<dbReference type="Gene3D" id="1.25.40.10">
    <property type="entry name" value="Tetratricopeptide repeat domain"/>
    <property type="match status" value="2"/>
</dbReference>
<dbReference type="PROSITE" id="PS51375">
    <property type="entry name" value="PPR"/>
    <property type="match status" value="4"/>
</dbReference>
<proteinExistence type="predicted"/>
<name>A0A5N6L513_9ROSI</name>
<organism evidence="3 4">
    <name type="scientific">Carpinus fangiana</name>
    <dbReference type="NCBI Taxonomy" id="176857"/>
    <lineage>
        <taxon>Eukaryota</taxon>
        <taxon>Viridiplantae</taxon>
        <taxon>Streptophyta</taxon>
        <taxon>Embryophyta</taxon>
        <taxon>Tracheophyta</taxon>
        <taxon>Spermatophyta</taxon>
        <taxon>Magnoliopsida</taxon>
        <taxon>eudicotyledons</taxon>
        <taxon>Gunneridae</taxon>
        <taxon>Pentapetalae</taxon>
        <taxon>rosids</taxon>
        <taxon>fabids</taxon>
        <taxon>Fagales</taxon>
        <taxon>Betulaceae</taxon>
        <taxon>Carpinus</taxon>
    </lineage>
</organism>
<evidence type="ECO:0000256" key="1">
    <source>
        <dbReference type="ARBA" id="ARBA00022737"/>
    </source>
</evidence>
<dbReference type="PANTHER" id="PTHR47913:SF1">
    <property type="entry name" value="OS01G0167750 PROTEIN"/>
    <property type="match status" value="1"/>
</dbReference>
<gene>
    <name evidence="3" type="ORF">FH972_026788</name>
</gene>
<dbReference type="Proteomes" id="UP000327013">
    <property type="component" value="Unassembled WGS sequence"/>
</dbReference>
<evidence type="ECO:0000313" key="4">
    <source>
        <dbReference type="Proteomes" id="UP000327013"/>
    </source>
</evidence>
<evidence type="ECO:0008006" key="5">
    <source>
        <dbReference type="Google" id="ProtNLM"/>
    </source>
</evidence>
<feature type="repeat" description="PPR" evidence="2">
    <location>
        <begin position="504"/>
        <end position="538"/>
    </location>
</feature>
<feature type="repeat" description="PPR" evidence="2">
    <location>
        <begin position="193"/>
        <end position="227"/>
    </location>
</feature>
<dbReference type="EMBL" id="VIBQ01000119">
    <property type="protein sequence ID" value="KAB8873448.1"/>
    <property type="molecule type" value="Genomic_DNA"/>
</dbReference>
<feature type="repeat" description="PPR" evidence="2">
    <location>
        <begin position="158"/>
        <end position="192"/>
    </location>
</feature>
<keyword evidence="1" id="KW-0677">Repeat</keyword>
<dbReference type="AlphaFoldDB" id="A0A5N6L513"/>
<dbReference type="NCBIfam" id="TIGR00756">
    <property type="entry name" value="PPR"/>
    <property type="match status" value="2"/>
</dbReference>
<dbReference type="OrthoDB" id="2112723at2759"/>
<evidence type="ECO:0000313" key="3">
    <source>
        <dbReference type="EMBL" id="KAB8873448.1"/>
    </source>
</evidence>